<evidence type="ECO:0000256" key="3">
    <source>
        <dbReference type="SAM" id="MobiDB-lite"/>
    </source>
</evidence>
<dbReference type="SMART" id="SM00360">
    <property type="entry name" value="RRM"/>
    <property type="match status" value="2"/>
</dbReference>
<dbReference type="InterPro" id="IPR000504">
    <property type="entry name" value="RRM_dom"/>
</dbReference>
<dbReference type="InterPro" id="IPR012677">
    <property type="entry name" value="Nucleotide-bd_a/b_plait_sf"/>
</dbReference>
<keyword evidence="6" id="KW-1185">Reference proteome</keyword>
<feature type="region of interest" description="Disordered" evidence="3">
    <location>
        <begin position="428"/>
        <end position="494"/>
    </location>
</feature>
<evidence type="ECO:0000313" key="5">
    <source>
        <dbReference type="EMBL" id="KAE8270899.1"/>
    </source>
</evidence>
<dbReference type="EMBL" id="LWDG02000033">
    <property type="protein sequence ID" value="KAE8270899.1"/>
    <property type="molecule type" value="Genomic_DNA"/>
</dbReference>
<proteinExistence type="predicted"/>
<dbReference type="Gene3D" id="3.30.70.330">
    <property type="match status" value="2"/>
</dbReference>
<protein>
    <recommendedName>
        <fullName evidence="4">RRM domain-containing protein</fullName>
    </recommendedName>
</protein>
<feature type="region of interest" description="Disordered" evidence="3">
    <location>
        <begin position="1289"/>
        <end position="1326"/>
    </location>
</feature>
<feature type="region of interest" description="Disordered" evidence="3">
    <location>
        <begin position="997"/>
        <end position="1039"/>
    </location>
</feature>
<name>A0A8X7T727_9BASI</name>
<feature type="region of interest" description="Disordered" evidence="3">
    <location>
        <begin position="342"/>
        <end position="406"/>
    </location>
</feature>
<dbReference type="Proteomes" id="UP000078113">
    <property type="component" value="Unassembled WGS sequence"/>
</dbReference>
<dbReference type="GO" id="GO:0003723">
    <property type="term" value="F:RNA binding"/>
    <property type="evidence" value="ECO:0007669"/>
    <property type="project" value="UniProtKB-UniRule"/>
</dbReference>
<feature type="region of interest" description="Disordered" evidence="3">
    <location>
        <begin position="1"/>
        <end position="89"/>
    </location>
</feature>
<feature type="compositionally biased region" description="Basic and acidic residues" evidence="3">
    <location>
        <begin position="1017"/>
        <end position="1031"/>
    </location>
</feature>
<feature type="domain" description="RRM" evidence="4">
    <location>
        <begin position="814"/>
        <end position="889"/>
    </location>
</feature>
<dbReference type="PANTHER" id="PTHR48027">
    <property type="entry name" value="HETEROGENEOUS NUCLEAR RIBONUCLEOPROTEIN 87F-RELATED"/>
    <property type="match status" value="1"/>
</dbReference>
<dbReference type="SUPFAM" id="SSF54928">
    <property type="entry name" value="RNA-binding domain, RBD"/>
    <property type="match status" value="2"/>
</dbReference>
<evidence type="ECO:0000256" key="2">
    <source>
        <dbReference type="PROSITE-ProRule" id="PRU00176"/>
    </source>
</evidence>
<feature type="domain" description="RRM" evidence="4">
    <location>
        <begin position="148"/>
        <end position="235"/>
    </location>
</feature>
<gene>
    <name evidence="5" type="ORF">A4X09_0g1419</name>
</gene>
<evidence type="ECO:0000256" key="1">
    <source>
        <dbReference type="ARBA" id="ARBA00022884"/>
    </source>
</evidence>
<reference evidence="5" key="1">
    <citation type="submission" date="2016-04" db="EMBL/GenBank/DDBJ databases">
        <authorList>
            <person name="Nguyen H.D."/>
            <person name="Samba Siva P."/>
            <person name="Cullis J."/>
            <person name="Levesque C.A."/>
            <person name="Hambleton S."/>
        </authorList>
    </citation>
    <scope>NUCLEOTIDE SEQUENCE</scope>
    <source>
        <strain evidence="5">DAOMC 236422</strain>
    </source>
</reference>
<comment type="caution">
    <text evidence="5">The sequence shown here is derived from an EMBL/GenBank/DDBJ whole genome shotgun (WGS) entry which is preliminary data.</text>
</comment>
<feature type="compositionally biased region" description="Basic and acidic residues" evidence="3">
    <location>
        <begin position="436"/>
        <end position="450"/>
    </location>
</feature>
<evidence type="ECO:0000313" key="6">
    <source>
        <dbReference type="Proteomes" id="UP000078113"/>
    </source>
</evidence>
<feature type="compositionally biased region" description="Basic residues" evidence="3">
    <location>
        <begin position="456"/>
        <end position="465"/>
    </location>
</feature>
<dbReference type="InterPro" id="IPR035979">
    <property type="entry name" value="RBD_domain_sf"/>
</dbReference>
<accession>A0A8X7T727</accession>
<feature type="compositionally biased region" description="Low complexity" evidence="3">
    <location>
        <begin position="47"/>
        <end position="67"/>
    </location>
</feature>
<organism evidence="5 6">
    <name type="scientific">Tilletia walkeri</name>
    <dbReference type="NCBI Taxonomy" id="117179"/>
    <lineage>
        <taxon>Eukaryota</taxon>
        <taxon>Fungi</taxon>
        <taxon>Dikarya</taxon>
        <taxon>Basidiomycota</taxon>
        <taxon>Ustilaginomycotina</taxon>
        <taxon>Exobasidiomycetes</taxon>
        <taxon>Tilletiales</taxon>
        <taxon>Tilletiaceae</taxon>
        <taxon>Tilletia</taxon>
    </lineage>
</organism>
<dbReference type="CDD" id="cd00590">
    <property type="entry name" value="RRM_SF"/>
    <property type="match status" value="1"/>
</dbReference>
<evidence type="ECO:0000259" key="4">
    <source>
        <dbReference type="PROSITE" id="PS50102"/>
    </source>
</evidence>
<dbReference type="PROSITE" id="PS50102">
    <property type="entry name" value="RRM"/>
    <property type="match status" value="2"/>
</dbReference>
<sequence length="1326" mass="142154">MPPRPVTVVKAAPPHRKNEKPKPQFHTPNPFAALANLDDEDAFPPLGSAATGRSTRSGSGGTTTTASDVSDPVGNASLRGSSLPPAYRPEGGVPAANLVGGTRSVSMPLLTRLIGAITSDENQDDRRNSGYSTISELLETFPGSNSVMSVFVAGLPSISMQSGPEHDHLRQDLLAHLSAYAPPLRAKLVPDIGPRRLLNYAFVDFKNEEDCNKVIQEGNNTKFRGSLIRLEFARGDRTIVLASPGNVDLELLKQSDESGTYGAEFRREGVRWRNLTEELAGRLCRPFGNVDKIQAGIAAVGESVVHVTFAYREEARLAFAAFGNLPLKAHLSVHWLNSPNLTAASHQPRRPVHPRGPYAPASGLPRGPRFESTGDDEENGGIVDFQGGDNDPYENANGNEDHARNDEPIEENDLEQHPLVSEQIINGNDQIQQNSKKPDTQPRQEVDGKPKLSKAAIKRRRRMAKKISLQELELQTPEGGSNGPLTPLSAGESCASQISVPEAANDPRPQETVPYQELTNQPQEVDEFSAIQEAPVGAEERYFMPTTKSEISIRGDQSFESNHIPVSPSEPLNQIHQPPTSADQFIAFLNSEPHSCEGTDINGTSSPNAPTYHYEIGGQEQLFSPSPAPLASTPQPTGLVSAYDGAEVDDDSGGASSGPVKSIEEVQERLHDAYDPHYAGQDHQAFQAHHGTPAGHLAETMDQIHLAANQTVPLIHRRRSDVTVADVSLPLVFRTGPNVDYCQLLSNATPSPIKPQPKVAQDAAPIGPFVSPAKPFGDLTEFYSQEPPTASSGSLATLVPAESNTEQEIVEQGCSIWVGGLPDNITPAALHTMFNGCGCIKDIEVKRSMQKTSTFAFIMFADRQNVDKALELDGMVTNGFKVTVRKRAIKQLWVATRPAAQALPTAPAPLPPQPATNTLLPIPMQMQMPQPDVHLNSPGVADLDSLSPTGSGNPYARYYAQASGMSHQNGVFQAEVEKGYQSYGSPRLENDQRMVFQNANTRGRGNKNRRGKVMKPRVAEHFSQRGGKDPALRNGMPGGEIDGSPQAAVMQWGPLSQRAQGYLSYPSTGHPKVPQAQQHGVLTNSNTAPQPQTGALHDSAILSSSEAQPNNPTALHYRGGGLYYPGGFYAAGGAPMGSFTPQGTEYYQNGYGSYVYPTYIPGHGQAWVYPYQYGVQPIISTHAAPAASYSAEADAQASSSANANSTYTFPTPAGMMPSATGSHATYFNAVHPHSHLTTYPQVAARNAVSAANSSEAVTPAVTSGYSNTGASGGMRPAVGSNVPVDGDRVFSGTSSYIAQGARRGRRGHTRGYQPTRNQAQRGGPQA</sequence>
<keyword evidence="1 2" id="KW-0694">RNA-binding</keyword>
<reference evidence="5" key="2">
    <citation type="journal article" date="2019" name="IMA Fungus">
        <title>Genome sequencing and comparison of five Tilletia species to identify candidate genes for the detection of regulated species infecting wheat.</title>
        <authorList>
            <person name="Nguyen H.D.T."/>
            <person name="Sultana T."/>
            <person name="Kesanakurti P."/>
            <person name="Hambleton S."/>
        </authorList>
    </citation>
    <scope>NUCLEOTIDE SEQUENCE</scope>
    <source>
        <strain evidence="5">DAOMC 236422</strain>
    </source>
</reference>
<dbReference type="InterPro" id="IPR052462">
    <property type="entry name" value="SLIRP/GR-RBP-like"/>
</dbReference>
<dbReference type="Pfam" id="PF00076">
    <property type="entry name" value="RRM_1"/>
    <property type="match status" value="2"/>
</dbReference>
<feature type="compositionally biased region" description="Basic residues" evidence="3">
    <location>
        <begin position="1004"/>
        <end position="1015"/>
    </location>
</feature>